<evidence type="ECO:0000259" key="6">
    <source>
        <dbReference type="Pfam" id="PF23524"/>
    </source>
</evidence>
<dbReference type="PhylomeDB" id="B3RTH6"/>
<dbReference type="CTD" id="6752876"/>
<feature type="region of interest" description="Disordered" evidence="4">
    <location>
        <begin position="15"/>
        <end position="40"/>
    </location>
</feature>
<protein>
    <recommendedName>
        <fullName evidence="9">Alpha-1,3-mannosyl-glycoprotein 4-beta-N-acetylglucosaminyltransferase C</fullName>
    </recommendedName>
</protein>
<dbReference type="InParanoid" id="B3RTH6"/>
<dbReference type="EMBL" id="DS985244">
    <property type="protein sequence ID" value="EDV25630.1"/>
    <property type="molecule type" value="Genomic_DNA"/>
</dbReference>
<dbReference type="eggNOG" id="KOG3656">
    <property type="taxonomic scope" value="Eukaryota"/>
</dbReference>
<gene>
    <name evidence="7" type="ORF">TRIADDRAFT_55928</name>
</gene>
<dbReference type="Pfam" id="PF04666">
    <property type="entry name" value="MGAT4_cons"/>
    <property type="match status" value="1"/>
</dbReference>
<dbReference type="GeneID" id="6752876"/>
<dbReference type="GO" id="GO:0008375">
    <property type="term" value="F:acetylglucosaminyltransferase activity"/>
    <property type="evidence" value="ECO:0000318"/>
    <property type="project" value="GO_Central"/>
</dbReference>
<proteinExistence type="predicted"/>
<dbReference type="PANTHER" id="PTHR12062:SF0">
    <property type="entry name" value="ALPHA-1,3-MANNOSYL-GLYCOPROTEIN 4-BETA-N-ACETYLGLUCOSAMINYLTRANSFERASE B"/>
    <property type="match status" value="1"/>
</dbReference>
<keyword evidence="2" id="KW-0328">Glycosyltransferase</keyword>
<evidence type="ECO:0000313" key="7">
    <source>
        <dbReference type="EMBL" id="EDV25630.1"/>
    </source>
</evidence>
<evidence type="ECO:0000313" key="8">
    <source>
        <dbReference type="Proteomes" id="UP000009022"/>
    </source>
</evidence>
<dbReference type="OrthoDB" id="2016523at2759"/>
<evidence type="ECO:0000256" key="3">
    <source>
        <dbReference type="ARBA" id="ARBA00022679"/>
    </source>
</evidence>
<dbReference type="Proteomes" id="UP000009022">
    <property type="component" value="Unassembled WGS sequence"/>
</dbReference>
<dbReference type="AlphaFoldDB" id="B3RTH6"/>
<comment type="pathway">
    <text evidence="1">Protein modification; protein glycosylation.</text>
</comment>
<sequence>MSALRAFQEKSVIARPPEKSSIAGDEYEEDDDIYGSGQTAPDRCSSLKPLGCPYGKFKVKKKYALMYGHILEKRKAFITIGIPTIKRIKANYIEATITKLIRHLTPDDYPEVVIVVFLADFDPEIRSERAESLSHTFSKYIEMGLLQIIQSPRSFYPNAFLYNSKENEGGSFNKSKKLTRWHQKQSLDYSYLMAYCSHLSAKYYLQLDDDVDTAPHYLAAIKDFINQQARSWVSLDFCELGSIGKLYLVSEINLIAKFAYFMYREQPIDALFRFYNSINMQIESRLRTPSVFQHVGYYSSNNKTQDVKDKYFEIIETEREYRGDNPPAIVTSTMKVFKQHTPELCYGKSPGYFWAANPQKGDTLLIKFHVEHRIKRLVVATGMDKSKKDILPSAEIRVSGTAAQKVNGEYVCHKNFVTVTSEFIDGVADCNDLDRPLDFPVKCIKVIISENQNSWIIFREIAVFLSRNH</sequence>
<evidence type="ECO:0008006" key="9">
    <source>
        <dbReference type="Google" id="ProtNLM"/>
    </source>
</evidence>
<dbReference type="Pfam" id="PF23524">
    <property type="entry name" value="MGAT4A_C"/>
    <property type="match status" value="1"/>
</dbReference>
<accession>B3RTH6</accession>
<feature type="domain" description="MGAT4 conserved region" evidence="5">
    <location>
        <begin position="63"/>
        <end position="312"/>
    </location>
</feature>
<name>B3RTH6_TRIAD</name>
<reference evidence="7 8" key="1">
    <citation type="journal article" date="2008" name="Nature">
        <title>The Trichoplax genome and the nature of placozoans.</title>
        <authorList>
            <person name="Srivastava M."/>
            <person name="Begovic E."/>
            <person name="Chapman J."/>
            <person name="Putnam N.H."/>
            <person name="Hellsten U."/>
            <person name="Kawashima T."/>
            <person name="Kuo A."/>
            <person name="Mitros T."/>
            <person name="Salamov A."/>
            <person name="Carpenter M.L."/>
            <person name="Signorovitch A.Y."/>
            <person name="Moreno M.A."/>
            <person name="Kamm K."/>
            <person name="Grimwood J."/>
            <person name="Schmutz J."/>
            <person name="Shapiro H."/>
            <person name="Grigoriev I.V."/>
            <person name="Buss L.W."/>
            <person name="Schierwater B."/>
            <person name="Dellaporta S.L."/>
            <person name="Rokhsar D.S."/>
        </authorList>
    </citation>
    <scope>NUCLEOTIDE SEQUENCE [LARGE SCALE GENOMIC DNA]</scope>
    <source>
        <strain evidence="7 8">Grell-BS-1999</strain>
    </source>
</reference>
<evidence type="ECO:0000256" key="2">
    <source>
        <dbReference type="ARBA" id="ARBA00022676"/>
    </source>
</evidence>
<dbReference type="RefSeq" id="XP_002111663.1">
    <property type="nucleotide sequence ID" value="XM_002111627.1"/>
</dbReference>
<dbReference type="PANTHER" id="PTHR12062">
    <property type="entry name" value="N-ACETYLGLUCOSAMINYLTRANSFERASE VI"/>
    <property type="match status" value="1"/>
</dbReference>
<dbReference type="KEGG" id="tad:TRIADDRAFT_55928"/>
<keyword evidence="3" id="KW-0808">Transferase</keyword>
<feature type="domain" description="MGAT4 A/B/C C-terminal" evidence="6">
    <location>
        <begin position="329"/>
        <end position="460"/>
    </location>
</feature>
<dbReference type="InterPro" id="IPR006759">
    <property type="entry name" value="Glyco_transf_54"/>
</dbReference>
<evidence type="ECO:0000259" key="5">
    <source>
        <dbReference type="Pfam" id="PF04666"/>
    </source>
</evidence>
<dbReference type="OMA" id="IEDDVQC"/>
<evidence type="ECO:0000256" key="1">
    <source>
        <dbReference type="ARBA" id="ARBA00004922"/>
    </source>
</evidence>
<dbReference type="GO" id="GO:0006487">
    <property type="term" value="P:protein N-linked glycosylation"/>
    <property type="evidence" value="ECO:0000318"/>
    <property type="project" value="GO_Central"/>
</dbReference>
<evidence type="ECO:0000256" key="4">
    <source>
        <dbReference type="SAM" id="MobiDB-lite"/>
    </source>
</evidence>
<dbReference type="InterPro" id="IPR057279">
    <property type="entry name" value="MGAT4"/>
</dbReference>
<dbReference type="InterPro" id="IPR056576">
    <property type="entry name" value="MGAT4_A/B/C_C"/>
</dbReference>
<dbReference type="HOGENOM" id="CLU_027046_1_0_1"/>
<organism evidence="7 8">
    <name type="scientific">Trichoplax adhaerens</name>
    <name type="common">Trichoplax reptans</name>
    <dbReference type="NCBI Taxonomy" id="10228"/>
    <lineage>
        <taxon>Eukaryota</taxon>
        <taxon>Metazoa</taxon>
        <taxon>Placozoa</taxon>
        <taxon>Uniplacotomia</taxon>
        <taxon>Trichoplacea</taxon>
        <taxon>Trichoplacidae</taxon>
        <taxon>Trichoplax</taxon>
    </lineage>
</organism>
<keyword evidence="8" id="KW-1185">Reference proteome</keyword>